<protein>
    <submittedName>
        <fullName evidence="4">TetR family transcriptional regulator</fullName>
    </submittedName>
</protein>
<organism evidence="4 5">
    <name type="scientific">Tomitella fengzijianii</name>
    <dbReference type="NCBI Taxonomy" id="2597660"/>
    <lineage>
        <taxon>Bacteria</taxon>
        <taxon>Bacillati</taxon>
        <taxon>Actinomycetota</taxon>
        <taxon>Actinomycetes</taxon>
        <taxon>Mycobacteriales</taxon>
        <taxon>Tomitella</taxon>
    </lineage>
</organism>
<dbReference type="Pfam" id="PF00440">
    <property type="entry name" value="TetR_N"/>
    <property type="match status" value="1"/>
</dbReference>
<gene>
    <name evidence="4" type="ORF">FO059_16525</name>
</gene>
<sequence>MVEPLGAARVSRAERKQLTRRALLDGTFDLLEDRNFSGLSLREVARAAGIVPTAFYRHFASLDDLGVALAEESMRVARQVLRDARRGGDPITIDTALDALGSKVGDHPREFRFVTRERHGGMAEIRRAIGSELRALVGELAIDLARTPALDAWAPADLETAADLLTVTALESVPGLLGPQRDHAAALDRAGRQLRIITTGMTAARPRG</sequence>
<dbReference type="PROSITE" id="PS50977">
    <property type="entry name" value="HTH_TETR_2"/>
    <property type="match status" value="1"/>
</dbReference>
<evidence type="ECO:0000313" key="5">
    <source>
        <dbReference type="Proteomes" id="UP000317344"/>
    </source>
</evidence>
<evidence type="ECO:0000259" key="3">
    <source>
        <dbReference type="PROSITE" id="PS50977"/>
    </source>
</evidence>
<dbReference type="InterPro" id="IPR001647">
    <property type="entry name" value="HTH_TetR"/>
</dbReference>
<keyword evidence="1 2" id="KW-0238">DNA-binding</keyword>
<dbReference type="GO" id="GO:0003677">
    <property type="term" value="F:DNA binding"/>
    <property type="evidence" value="ECO:0007669"/>
    <property type="project" value="UniProtKB-UniRule"/>
</dbReference>
<dbReference type="SUPFAM" id="SSF46689">
    <property type="entry name" value="Homeodomain-like"/>
    <property type="match status" value="1"/>
</dbReference>
<name>A0A516X6D1_9ACTN</name>
<dbReference type="PANTHER" id="PTHR47752">
    <property type="entry name" value="HTH-TYPE TRANSCRIPTIONAL REPRESSOR FABR"/>
    <property type="match status" value="1"/>
</dbReference>
<keyword evidence="5" id="KW-1185">Reference proteome</keyword>
<dbReference type="EMBL" id="CP041765">
    <property type="protein sequence ID" value="QDQ98632.1"/>
    <property type="molecule type" value="Genomic_DNA"/>
</dbReference>
<evidence type="ECO:0000256" key="2">
    <source>
        <dbReference type="PROSITE-ProRule" id="PRU00335"/>
    </source>
</evidence>
<accession>A0A516X6D1</accession>
<dbReference type="InterPro" id="IPR050692">
    <property type="entry name" value="HTH_transcr_repressor_FabR"/>
</dbReference>
<proteinExistence type="predicted"/>
<dbReference type="Gene3D" id="1.10.10.60">
    <property type="entry name" value="Homeodomain-like"/>
    <property type="match status" value="1"/>
</dbReference>
<dbReference type="KEGG" id="toy:FO059_16525"/>
<reference evidence="4 5" key="2">
    <citation type="submission" date="2019-07" db="EMBL/GenBank/DDBJ databases">
        <authorList>
            <person name="Huang Y."/>
        </authorList>
    </citation>
    <scope>NUCLEOTIDE SEQUENCE [LARGE SCALE GENOMIC DNA]</scope>
    <source>
        <strain evidence="4 5">HY188</strain>
    </source>
</reference>
<dbReference type="RefSeq" id="WP_143910037.1">
    <property type="nucleotide sequence ID" value="NZ_CP041765.1"/>
</dbReference>
<evidence type="ECO:0000256" key="1">
    <source>
        <dbReference type="ARBA" id="ARBA00023125"/>
    </source>
</evidence>
<evidence type="ECO:0000313" key="4">
    <source>
        <dbReference type="EMBL" id="QDQ98632.1"/>
    </source>
</evidence>
<feature type="DNA-binding region" description="H-T-H motif" evidence="2">
    <location>
        <begin position="40"/>
        <end position="59"/>
    </location>
</feature>
<dbReference type="PANTHER" id="PTHR47752:SF1">
    <property type="entry name" value="HTH-TYPE TRANSCRIPTIONAL REPRESSOR FABR"/>
    <property type="match status" value="1"/>
</dbReference>
<dbReference type="Proteomes" id="UP000317344">
    <property type="component" value="Chromosome"/>
</dbReference>
<dbReference type="Gene3D" id="1.10.357.10">
    <property type="entry name" value="Tetracycline Repressor, domain 2"/>
    <property type="match status" value="1"/>
</dbReference>
<dbReference type="AlphaFoldDB" id="A0A516X6D1"/>
<feature type="domain" description="HTH tetR-type" evidence="3">
    <location>
        <begin position="17"/>
        <end position="77"/>
    </location>
</feature>
<reference evidence="4 5" key="1">
    <citation type="submission" date="2019-07" db="EMBL/GenBank/DDBJ databases">
        <title>Tomitella cavernea sp. nov., an actinomycete isolated from soil.</title>
        <authorList>
            <person name="Cheng J."/>
        </authorList>
    </citation>
    <scope>NUCLEOTIDE SEQUENCE [LARGE SCALE GENOMIC DNA]</scope>
    <source>
        <strain evidence="4 5">HY188</strain>
    </source>
</reference>
<dbReference type="InterPro" id="IPR009057">
    <property type="entry name" value="Homeodomain-like_sf"/>
</dbReference>
<dbReference type="OrthoDB" id="8617654at2"/>